<evidence type="ECO:0000313" key="2">
    <source>
        <dbReference type="Proteomes" id="UP000580568"/>
    </source>
</evidence>
<comment type="caution">
    <text evidence="1">The sequence shown here is derived from an EMBL/GenBank/DDBJ whole genome shotgun (WGS) entry which is preliminary data.</text>
</comment>
<sequence length="456" mass="52324">MRYISRKAFDVYVGFIRDSAIFAIADEVKWYTNEDTTLFAVILFDFTDKDYNAVFLARNQNKKIKYIDNEISFKSIREAEEWINFTENKVNIGKIQLKPDIDDRLGVDLFHLVVEESRLHPYFKAINEIPAHSAAKKLISEITPYFIDVDGNFVEQFQTSGFNSRLWELYLFCYFHEEGLKIDREHEAPDFMLSNGDISVAVEAVIAENRTPYLKIDERRIPIDVNVEEETKNKLPLIYGSPLYSKLNHTTKDRSLHYWQYDHTRDIPFVIAIADFHDVLAMNMSTTALINYLYGLKHSHYYDENGNLVVVGEKIKSHIKESTGVKIPSGFFFQPGAENVSAIIHSASGTISKFDRMGKQSGFDTNNTIMIRVSTVYNSEPNADKPLVFENLVDENCEETWGEGISVYHNPNAVIPLPRDFFPSAAQHFLKDGKIVTVNSDAHVYSSYNLLISNMP</sequence>
<evidence type="ECO:0000313" key="1">
    <source>
        <dbReference type="EMBL" id="GFP77436.1"/>
    </source>
</evidence>
<accession>A0A6V8SKZ4</accession>
<dbReference type="Proteomes" id="UP000580568">
    <property type="component" value="Unassembled WGS sequence"/>
</dbReference>
<proteinExistence type="predicted"/>
<evidence type="ECO:0008006" key="3">
    <source>
        <dbReference type="Google" id="ProtNLM"/>
    </source>
</evidence>
<keyword evidence="2" id="KW-1185">Reference proteome</keyword>
<dbReference type="EMBL" id="BLZR01000001">
    <property type="protein sequence ID" value="GFP77436.1"/>
    <property type="molecule type" value="Genomic_DNA"/>
</dbReference>
<protein>
    <recommendedName>
        <fullName evidence="3">Glycosaminoglycan attachment protein</fullName>
    </recommendedName>
</protein>
<dbReference type="AlphaFoldDB" id="A0A6V8SKZ4"/>
<name>A0A6V8SKZ4_9CLOT</name>
<dbReference type="RefSeq" id="WP_183278807.1">
    <property type="nucleotide sequence ID" value="NZ_BLZR01000001.1"/>
</dbReference>
<organism evidence="1 2">
    <name type="scientific">Clostridium fungisolvens</name>
    <dbReference type="NCBI Taxonomy" id="1604897"/>
    <lineage>
        <taxon>Bacteria</taxon>
        <taxon>Bacillati</taxon>
        <taxon>Bacillota</taxon>
        <taxon>Clostridia</taxon>
        <taxon>Eubacteriales</taxon>
        <taxon>Clostridiaceae</taxon>
        <taxon>Clostridium</taxon>
    </lineage>
</organism>
<reference evidence="1 2" key="1">
    <citation type="submission" date="2020-07" db="EMBL/GenBank/DDBJ databases">
        <title>A new beta-1,3-glucan-decomposing anaerobic bacterium isolated from anoxic soil subjected to biological soil disinfestation.</title>
        <authorList>
            <person name="Ueki A."/>
            <person name="Tonouchi A."/>
        </authorList>
    </citation>
    <scope>NUCLEOTIDE SEQUENCE [LARGE SCALE GENOMIC DNA]</scope>
    <source>
        <strain evidence="1 2">TW1</strain>
    </source>
</reference>
<gene>
    <name evidence="1" type="ORF">bsdtw1_03564</name>
</gene>